<reference evidence="1 2" key="1">
    <citation type="submission" date="2019-07" db="EMBL/GenBank/DDBJ databases">
        <title>Genome sequencing for Ferrovibrio sp. K5.</title>
        <authorList>
            <person name="Park S.-J."/>
        </authorList>
    </citation>
    <scope>NUCLEOTIDE SEQUENCE [LARGE SCALE GENOMIC DNA]</scope>
    <source>
        <strain evidence="1 2">K5</strain>
    </source>
</reference>
<keyword evidence="2" id="KW-1185">Reference proteome</keyword>
<dbReference type="OrthoDB" id="8448176at2"/>
<protein>
    <submittedName>
        <fullName evidence="1">Uncharacterized protein</fullName>
    </submittedName>
</protein>
<sequence>MKILGYGKTEKVDHLVTREMLDRESQRKLQKFLEETEMAIFNANREVMKKAVPELTRESFVAFAVRVAEARARYLKIALELSANANPSSDDINRLKAAREANDELLHAFEATKRVIERGYTLLAVTK</sequence>
<gene>
    <name evidence="1" type="ORF">FNB15_16020</name>
</gene>
<dbReference type="AlphaFoldDB" id="A0A516H4J4"/>
<evidence type="ECO:0000313" key="2">
    <source>
        <dbReference type="Proteomes" id="UP000317496"/>
    </source>
</evidence>
<accession>A0A516H4J4</accession>
<dbReference type="KEGG" id="fer:FNB15_16020"/>
<dbReference type="EMBL" id="CP041636">
    <property type="protein sequence ID" value="QDO98692.1"/>
    <property type="molecule type" value="Genomic_DNA"/>
</dbReference>
<dbReference type="Proteomes" id="UP000317496">
    <property type="component" value="Chromosome"/>
</dbReference>
<organism evidence="1 2">
    <name type="scientific">Ferrovibrio terrae</name>
    <dbReference type="NCBI Taxonomy" id="2594003"/>
    <lineage>
        <taxon>Bacteria</taxon>
        <taxon>Pseudomonadati</taxon>
        <taxon>Pseudomonadota</taxon>
        <taxon>Alphaproteobacteria</taxon>
        <taxon>Rhodospirillales</taxon>
        <taxon>Rhodospirillaceae</taxon>
        <taxon>Ferrovibrio</taxon>
    </lineage>
</organism>
<proteinExistence type="predicted"/>
<dbReference type="RefSeq" id="WP_144069673.1">
    <property type="nucleotide sequence ID" value="NZ_CP041636.1"/>
</dbReference>
<name>A0A516H4J4_9PROT</name>
<evidence type="ECO:0000313" key="1">
    <source>
        <dbReference type="EMBL" id="QDO98692.1"/>
    </source>
</evidence>